<reference evidence="2 3" key="1">
    <citation type="submission" date="2012-12" db="EMBL/GenBank/DDBJ databases">
        <title>The Genome Sequence of Bacillus cereus VD196.</title>
        <authorList>
            <consortium name="The Broad Institute Genome Sequencing Platform"/>
            <consortium name="The Broad Institute Genome Sequencing Center for Infectious Disease"/>
            <person name="Feldgarden M."/>
            <person name="Van der Auwera G.A."/>
            <person name="Mahillon J."/>
            <person name="Duprez V."/>
            <person name="Timmery S."/>
            <person name="Mattelet C."/>
            <person name="Dierick K."/>
            <person name="Sun M."/>
            <person name="Yu Z."/>
            <person name="Zhu L."/>
            <person name="Hu X."/>
            <person name="Shank E.B."/>
            <person name="Swiecicka I."/>
            <person name="Hansen B.M."/>
            <person name="Andrup L."/>
            <person name="Walker B."/>
            <person name="Young S.K."/>
            <person name="Zeng Q."/>
            <person name="Gargeya S."/>
            <person name="Fitzgerald M."/>
            <person name="Haas B."/>
            <person name="Abouelleil A."/>
            <person name="Alvarado L."/>
            <person name="Arachchi H.M."/>
            <person name="Berlin A.M."/>
            <person name="Chapman S.B."/>
            <person name="Dewar J."/>
            <person name="Goldberg J."/>
            <person name="Griggs A."/>
            <person name="Gujja S."/>
            <person name="Hansen M."/>
            <person name="Howarth C."/>
            <person name="Imamovic A."/>
            <person name="Larimer J."/>
            <person name="McCowan C."/>
            <person name="Murphy C."/>
            <person name="Neiman D."/>
            <person name="Pearson M."/>
            <person name="Priest M."/>
            <person name="Roberts A."/>
            <person name="Saif S."/>
            <person name="Shea T."/>
            <person name="Sisk P."/>
            <person name="Sykes S."/>
            <person name="Wortman J."/>
            <person name="Nusbaum C."/>
            <person name="Birren B."/>
        </authorList>
    </citation>
    <scope>NUCLEOTIDE SEQUENCE [LARGE SCALE GENOMIC DNA]</scope>
    <source>
        <strain evidence="2 3">VD196</strain>
    </source>
</reference>
<dbReference type="Proteomes" id="UP000014023">
    <property type="component" value="Unassembled WGS sequence"/>
</dbReference>
<feature type="transmembrane region" description="Helical" evidence="1">
    <location>
        <begin position="66"/>
        <end position="87"/>
    </location>
</feature>
<evidence type="ECO:0000313" key="2">
    <source>
        <dbReference type="EMBL" id="EOO57273.1"/>
    </source>
</evidence>
<feature type="transmembrane region" description="Helical" evidence="1">
    <location>
        <begin position="230"/>
        <end position="251"/>
    </location>
</feature>
<keyword evidence="1" id="KW-1133">Transmembrane helix</keyword>
<dbReference type="PANTHER" id="PTHR36833:SF1">
    <property type="entry name" value="INTEGRAL MEMBRANE TRANSPORT PROTEIN"/>
    <property type="match status" value="1"/>
</dbReference>
<gene>
    <name evidence="2" type="ORF">IKE_06357</name>
</gene>
<dbReference type="Pfam" id="PF06182">
    <property type="entry name" value="ABC2_membrane_6"/>
    <property type="match status" value="1"/>
</dbReference>
<dbReference type="RefSeq" id="WP_001170759.1">
    <property type="nucleotide sequence ID" value="NZ_KB976255.1"/>
</dbReference>
<evidence type="ECO:0000313" key="3">
    <source>
        <dbReference type="Proteomes" id="UP000014023"/>
    </source>
</evidence>
<comment type="caution">
    <text evidence="2">The sequence shown here is derived from an EMBL/GenBank/DDBJ whole genome shotgun (WGS) entry which is preliminary data.</text>
</comment>
<keyword evidence="1" id="KW-0472">Membrane</keyword>
<dbReference type="InterPro" id="IPR010390">
    <property type="entry name" value="ABC-2_transporter-like"/>
</dbReference>
<feature type="transmembrane region" description="Helical" evidence="1">
    <location>
        <begin position="202"/>
        <end position="224"/>
    </location>
</feature>
<keyword evidence="1" id="KW-0812">Transmembrane</keyword>
<organism evidence="2 3">
    <name type="scientific">Bacillus cereus VD196</name>
    <dbReference type="NCBI Taxonomy" id="1053243"/>
    <lineage>
        <taxon>Bacteria</taxon>
        <taxon>Bacillati</taxon>
        <taxon>Bacillota</taxon>
        <taxon>Bacilli</taxon>
        <taxon>Bacillales</taxon>
        <taxon>Bacillaceae</taxon>
        <taxon>Bacillus</taxon>
        <taxon>Bacillus cereus group</taxon>
    </lineage>
</organism>
<protein>
    <recommendedName>
        <fullName evidence="4">ABC transporter permease</fullName>
    </recommendedName>
</protein>
<accession>A0A9W5PXP4</accession>
<dbReference type="PANTHER" id="PTHR36833">
    <property type="entry name" value="SLR0610 PROTEIN-RELATED"/>
    <property type="match status" value="1"/>
</dbReference>
<proteinExistence type="predicted"/>
<feature type="transmembrane region" description="Helical" evidence="1">
    <location>
        <begin position="29"/>
        <end position="51"/>
    </location>
</feature>
<name>A0A9W5PXP4_BACCE</name>
<feature type="transmembrane region" description="Helical" evidence="1">
    <location>
        <begin position="143"/>
        <end position="171"/>
    </location>
</feature>
<dbReference type="AlphaFoldDB" id="A0A9W5PXP4"/>
<evidence type="ECO:0000256" key="1">
    <source>
        <dbReference type="SAM" id="Phobius"/>
    </source>
</evidence>
<sequence>MQKLKNEFIFLKQLVSVNLSSNMEYRFNFILQIIFMNINNGIYIIFWLLFFDKFQNVNGWTMSDMYFLYSVVTTGFGLAMIFFGNAPQLANIISMGKLDSYLILPKNVLLHVLCSRMSIKAIGDLTFGFLVLMISEINSLTSIVMWIISTVFIAVIFVSFYAIFGTLAFWLGKADLIQEQAGNALLTFSLYPQTIYDNITKILMFTLLPAGFVGMIPVTLIKSFNMKTFLLLGSFSLFISVVLIFMFYLGLRKYESSNIFTFRD</sequence>
<dbReference type="EMBL" id="AHFL01000099">
    <property type="protein sequence ID" value="EOO57273.1"/>
    <property type="molecule type" value="Genomic_DNA"/>
</dbReference>
<evidence type="ECO:0008006" key="4">
    <source>
        <dbReference type="Google" id="ProtNLM"/>
    </source>
</evidence>